<gene>
    <name evidence="1" type="ORF">Vadar_032410</name>
</gene>
<protein>
    <submittedName>
        <fullName evidence="1">Uncharacterized protein</fullName>
    </submittedName>
</protein>
<accession>A0ACB7XUS8</accession>
<evidence type="ECO:0000313" key="1">
    <source>
        <dbReference type="EMBL" id="KAH7844859.1"/>
    </source>
</evidence>
<dbReference type="Proteomes" id="UP000828048">
    <property type="component" value="Chromosome 1"/>
</dbReference>
<sequence>MFETDDDENWGHRHPEQPYSHLARAGPAENSAVVYPVENMSMSGVPYASHWNSASMSNGIPSSIHSIEGSAFDPFLHPSGAGSLTVAPESYAHHIPSSNYGGQAFSRVEGDFVDVAATDVRGSQKRKSPGVYETGSSSRYYCTGSSSNLSSDKWQEKPNPDFHHTQWDCPTVGSRRRNVRSRAAVDLESNLGRTPLSSNPSYHSHTTGNPTGHSGSVELMGQGSSAPVPEWSHFHMLPDAHRRILLPGSSNSSGTAEIGGYHDDTISSRTLMPQNSQGAYHSVGGVSTQRSAPNCRGASSSNLRLGHMEGSDEGSLLCTESYPSRHPRPLSSIRWRNSDRNERTRISSDRYRSFSDEACLRDRLTSEGLAIVDRSALYGSRNLLDQHREMMLDVDNMSYEELLALGERIGNVSTGLSEDTISKCLTESIYCSSDDFQEEGKCVICLEEYKNMDDVGTLRTCSHDFHVGCIRKWLSMKNLCPICKATAIADHLKEK</sequence>
<proteinExistence type="predicted"/>
<reference evidence="1 2" key="1">
    <citation type="journal article" date="2021" name="Hortic Res">
        <title>High-quality reference genome and annotation aids understanding of berry development for evergreen blueberry (Vaccinium darrowii).</title>
        <authorList>
            <person name="Yu J."/>
            <person name="Hulse-Kemp A.M."/>
            <person name="Babiker E."/>
            <person name="Staton M."/>
        </authorList>
    </citation>
    <scope>NUCLEOTIDE SEQUENCE [LARGE SCALE GENOMIC DNA]</scope>
    <source>
        <strain evidence="2">cv. NJ 8807/NJ 8810</strain>
        <tissue evidence="1">Young leaf</tissue>
    </source>
</reference>
<organism evidence="1 2">
    <name type="scientific">Vaccinium darrowii</name>
    <dbReference type="NCBI Taxonomy" id="229202"/>
    <lineage>
        <taxon>Eukaryota</taxon>
        <taxon>Viridiplantae</taxon>
        <taxon>Streptophyta</taxon>
        <taxon>Embryophyta</taxon>
        <taxon>Tracheophyta</taxon>
        <taxon>Spermatophyta</taxon>
        <taxon>Magnoliopsida</taxon>
        <taxon>eudicotyledons</taxon>
        <taxon>Gunneridae</taxon>
        <taxon>Pentapetalae</taxon>
        <taxon>asterids</taxon>
        <taxon>Ericales</taxon>
        <taxon>Ericaceae</taxon>
        <taxon>Vaccinioideae</taxon>
        <taxon>Vaccinieae</taxon>
        <taxon>Vaccinium</taxon>
    </lineage>
</organism>
<evidence type="ECO:0000313" key="2">
    <source>
        <dbReference type="Proteomes" id="UP000828048"/>
    </source>
</evidence>
<name>A0ACB7XUS8_9ERIC</name>
<keyword evidence="2" id="KW-1185">Reference proteome</keyword>
<comment type="caution">
    <text evidence="1">The sequence shown here is derived from an EMBL/GenBank/DDBJ whole genome shotgun (WGS) entry which is preliminary data.</text>
</comment>
<dbReference type="EMBL" id="CM037151">
    <property type="protein sequence ID" value="KAH7844859.1"/>
    <property type="molecule type" value="Genomic_DNA"/>
</dbReference>